<dbReference type="EMBL" id="KF900480">
    <property type="protein sequence ID" value="AIE96466.1"/>
    <property type="molecule type" value="Genomic_DNA"/>
</dbReference>
<evidence type="ECO:0000313" key="1">
    <source>
        <dbReference type="EMBL" id="AIE96466.1"/>
    </source>
</evidence>
<protein>
    <submittedName>
        <fullName evidence="1">Uncharacterized protein</fullName>
    </submittedName>
</protein>
<accession>A0A075G3W9</accession>
<name>A0A075G3W9_9EURY</name>
<sequence>MWSVGDLWTYSVVLDGQSLVDGSPELAGAELDLLYGTATLQVLGVEELILGEDIIPVYRTVTSAVVVGDGRGVPAPILGSVDGYLTAALTLTEYLRVGDLALLEYDKHIVMTFTAEISFVEQTVDIADFVESGVYSPPLEFYDFPLAMNESWNSVTNLTKTYSGSSDVVTLPEEPEYFDQEWLFLVNATGDGGSPGCENSTKLWQTNSDGEVEEWRWWCPEVNHYSSRWTNDIALGGVDAEMTLLSYQPATNVVSVNVEINPVSSPLNSEVDCWVNITDSSGNNVSGKSGYIYLTGVNRTSFTTSDNGSAFIRLKVGNTMDDTPTSDDWATHGVVAYLHSDQSVGAVTLTLEGSAIGGLLRLEANQLAAQAGAIAFLLDSQFESSFRY</sequence>
<reference evidence="1" key="1">
    <citation type="journal article" date="2014" name="Genome Biol. Evol.">
        <title>Pangenome evidence for extensive interdomain horizontal transfer affecting lineage core and shell genes in uncultured planktonic thaumarchaeota and euryarchaeota.</title>
        <authorList>
            <person name="Deschamps P."/>
            <person name="Zivanovic Y."/>
            <person name="Moreira D."/>
            <person name="Rodriguez-Valera F."/>
            <person name="Lopez-Garcia P."/>
        </authorList>
    </citation>
    <scope>NUCLEOTIDE SEQUENCE</scope>
</reference>
<proteinExistence type="predicted"/>
<dbReference type="AlphaFoldDB" id="A0A075G3W9"/>
<organism evidence="1">
    <name type="scientific">uncultured marine group II/III euryarchaeote AD1000_80_C01</name>
    <dbReference type="NCBI Taxonomy" id="1457813"/>
    <lineage>
        <taxon>Archaea</taxon>
        <taxon>Methanobacteriati</taxon>
        <taxon>Methanobacteriota</taxon>
        <taxon>environmental samples</taxon>
    </lineage>
</organism>